<dbReference type="AlphaFoldDB" id="A0ABD3DLQ1"/>
<evidence type="ECO:0000313" key="3">
    <source>
        <dbReference type="EMBL" id="KAL3642077.1"/>
    </source>
</evidence>
<dbReference type="PANTHER" id="PTHR37610">
    <property type="entry name" value="CCHC-TYPE DOMAIN-CONTAINING PROTEIN"/>
    <property type="match status" value="1"/>
</dbReference>
<accession>A0ABD3DLQ1</accession>
<sequence>MGDKSPKTGGGSGGTGGDGSGDTPLAIETDELSLRIAQILEKQPKRESERFLYQPLPIIDPKLNGSNYSLWARKIKLVLGGRGKWHHVTGVPEPPKPSDSEFPLWEQFDLQILSWIIDSMSSDLVGQFIEFPTSRDLWNGISRTYRSGEDALQIYDLHIRATRLIQGDQTIERYYQICQSLWNEIDRRDPNNMETPNDMMKYNEKTQAFRLYQFLHGVDVKFDAVKRDLLKDIPLPSIETAYSALRREAARIVIINPKTRTDDVGSGLANRNQTNFNQKPAKPKNTQTTSSPIEKTKLKCEHCGKIGHQKQGCYELIGY</sequence>
<feature type="region of interest" description="Disordered" evidence="1">
    <location>
        <begin position="264"/>
        <end position="292"/>
    </location>
</feature>
<name>A0ABD3DLQ1_9LAMI</name>
<protein>
    <recommendedName>
        <fullName evidence="2">Retrotransposon Copia-like N-terminal domain-containing protein</fullName>
    </recommendedName>
</protein>
<feature type="region of interest" description="Disordered" evidence="1">
    <location>
        <begin position="1"/>
        <end position="27"/>
    </location>
</feature>
<evidence type="ECO:0000256" key="1">
    <source>
        <dbReference type="SAM" id="MobiDB-lite"/>
    </source>
</evidence>
<keyword evidence="4" id="KW-1185">Reference proteome</keyword>
<dbReference type="Pfam" id="PF14244">
    <property type="entry name" value="Retrotran_gag_3"/>
    <property type="match status" value="1"/>
</dbReference>
<dbReference type="PANTHER" id="PTHR37610:SF38">
    <property type="entry name" value="RETROTRANSPOSON COPIA-LIKE N-TERMINAL DOMAIN-CONTAINING PROTEIN"/>
    <property type="match status" value="1"/>
</dbReference>
<dbReference type="Proteomes" id="UP001632038">
    <property type="component" value="Unassembled WGS sequence"/>
</dbReference>
<feature type="compositionally biased region" description="Gly residues" evidence="1">
    <location>
        <begin position="8"/>
        <end position="20"/>
    </location>
</feature>
<feature type="compositionally biased region" description="Polar residues" evidence="1">
    <location>
        <begin position="269"/>
        <end position="292"/>
    </location>
</feature>
<evidence type="ECO:0000259" key="2">
    <source>
        <dbReference type="Pfam" id="PF14244"/>
    </source>
</evidence>
<reference evidence="4" key="1">
    <citation type="journal article" date="2024" name="IScience">
        <title>Strigolactones Initiate the Formation of Haustorium-like Structures in Castilleja.</title>
        <authorList>
            <person name="Buerger M."/>
            <person name="Peterson D."/>
            <person name="Chory J."/>
        </authorList>
    </citation>
    <scope>NUCLEOTIDE SEQUENCE [LARGE SCALE GENOMIC DNA]</scope>
</reference>
<proteinExistence type="predicted"/>
<evidence type="ECO:0000313" key="4">
    <source>
        <dbReference type="Proteomes" id="UP001632038"/>
    </source>
</evidence>
<feature type="domain" description="Retrotransposon Copia-like N-terminal" evidence="2">
    <location>
        <begin position="56"/>
        <end position="96"/>
    </location>
</feature>
<gene>
    <name evidence="3" type="ORF">CASFOL_012892</name>
</gene>
<organism evidence="3 4">
    <name type="scientific">Castilleja foliolosa</name>
    <dbReference type="NCBI Taxonomy" id="1961234"/>
    <lineage>
        <taxon>Eukaryota</taxon>
        <taxon>Viridiplantae</taxon>
        <taxon>Streptophyta</taxon>
        <taxon>Embryophyta</taxon>
        <taxon>Tracheophyta</taxon>
        <taxon>Spermatophyta</taxon>
        <taxon>Magnoliopsida</taxon>
        <taxon>eudicotyledons</taxon>
        <taxon>Gunneridae</taxon>
        <taxon>Pentapetalae</taxon>
        <taxon>asterids</taxon>
        <taxon>lamiids</taxon>
        <taxon>Lamiales</taxon>
        <taxon>Orobanchaceae</taxon>
        <taxon>Pedicularideae</taxon>
        <taxon>Castillejinae</taxon>
        <taxon>Castilleja</taxon>
    </lineage>
</organism>
<dbReference type="EMBL" id="JAVIJP010000016">
    <property type="protein sequence ID" value="KAL3642077.1"/>
    <property type="molecule type" value="Genomic_DNA"/>
</dbReference>
<comment type="caution">
    <text evidence="3">The sequence shown here is derived from an EMBL/GenBank/DDBJ whole genome shotgun (WGS) entry which is preliminary data.</text>
</comment>
<dbReference type="InterPro" id="IPR029472">
    <property type="entry name" value="Copia-like_N"/>
</dbReference>